<organism evidence="1 2">
    <name type="scientific">Chitinophaga rupis</name>
    <dbReference type="NCBI Taxonomy" id="573321"/>
    <lineage>
        <taxon>Bacteria</taxon>
        <taxon>Pseudomonadati</taxon>
        <taxon>Bacteroidota</taxon>
        <taxon>Chitinophagia</taxon>
        <taxon>Chitinophagales</taxon>
        <taxon>Chitinophagaceae</taxon>
        <taxon>Chitinophaga</taxon>
    </lineage>
</organism>
<evidence type="ECO:0000313" key="1">
    <source>
        <dbReference type="EMBL" id="SEM21094.1"/>
    </source>
</evidence>
<dbReference type="RefSeq" id="WP_089913888.1">
    <property type="nucleotide sequence ID" value="NZ_FOBB01000003.1"/>
</dbReference>
<dbReference type="InterPro" id="IPR024302">
    <property type="entry name" value="SusD-like"/>
</dbReference>
<dbReference type="Proteomes" id="UP000198984">
    <property type="component" value="Unassembled WGS sequence"/>
</dbReference>
<dbReference type="SUPFAM" id="SSF48452">
    <property type="entry name" value="TPR-like"/>
    <property type="match status" value="1"/>
</dbReference>
<dbReference type="InterPro" id="IPR011990">
    <property type="entry name" value="TPR-like_helical_dom_sf"/>
</dbReference>
<dbReference type="EMBL" id="FOBB01000003">
    <property type="protein sequence ID" value="SEM21094.1"/>
    <property type="molecule type" value="Genomic_DNA"/>
</dbReference>
<dbReference type="Gene3D" id="1.25.40.390">
    <property type="match status" value="1"/>
</dbReference>
<sequence>MGCVYNKIKRVIAASCLGGLLLSACTKNFESINENPYDFNEDELTPDLKLLGEPLIQTMLNIVVSNDPATAQVQQNLIGDVYSGYMMTPTPFESNRNNTTYDLLDNWNNHVWTIAYGNVMPNCKFVQEKSKGRYSDFYAWAQLLRVAAMHRVSDVYGPIIYTRYGIINTDRSVDYDTQQDAYNAFFQELSAAIDTLTLYTTRNQKNFTPFDLAYGGDYTKWVKFANSLRLRLAIRISKADPDKARLEGEAALQHPLGLLTTPADNFSINISPVTHPLYVICYKWNDIRMGAPMESIMTGYHDPRLPSYFVYSDARDSSYNGIRNGINISSRDTYNSFSKLAPLPSRIQLMTAAEAWFLKAEAALYGWKGAGNAGSNYEQGIHTSFTQYQLDSEFPEYITNHTYTAKPYTDPKNAANNVPAGSPCLSNITIQWDNNATAAQKLERIITQKWIAMFPEGEEAWAEFRRTGYPKLFPVVLNYSNGKIPTETFIRRIAFPQLEYATNPQGVARALQALGGPDNGGTRLWWDKP</sequence>
<keyword evidence="2" id="KW-1185">Reference proteome</keyword>
<keyword evidence="1" id="KW-0449">Lipoprotein</keyword>
<name>A0A1H7WIC3_9BACT</name>
<dbReference type="STRING" id="573321.SAMN04488505_103676"/>
<dbReference type="AlphaFoldDB" id="A0A1H7WIC3"/>
<accession>A0A1H7WIC3</accession>
<evidence type="ECO:0000313" key="2">
    <source>
        <dbReference type="Proteomes" id="UP000198984"/>
    </source>
</evidence>
<reference evidence="1 2" key="1">
    <citation type="submission" date="2016-10" db="EMBL/GenBank/DDBJ databases">
        <authorList>
            <person name="de Groot N.N."/>
        </authorList>
    </citation>
    <scope>NUCLEOTIDE SEQUENCE [LARGE SCALE GENOMIC DNA]</scope>
    <source>
        <strain evidence="1 2">DSM 21039</strain>
    </source>
</reference>
<proteinExistence type="predicted"/>
<gene>
    <name evidence="1" type="ORF">SAMN04488505_103676</name>
</gene>
<dbReference type="PROSITE" id="PS51257">
    <property type="entry name" value="PROKAR_LIPOPROTEIN"/>
    <property type="match status" value="1"/>
</dbReference>
<protein>
    <submittedName>
        <fullName evidence="1">Susd and RagB outer membrane lipoprotein</fullName>
    </submittedName>
</protein>
<dbReference type="Pfam" id="PF12741">
    <property type="entry name" value="SusD-like"/>
    <property type="match status" value="1"/>
</dbReference>
<dbReference type="OrthoDB" id="843771at2"/>